<dbReference type="GO" id="GO:0003712">
    <property type="term" value="F:transcription coregulator activity"/>
    <property type="evidence" value="ECO:0007669"/>
    <property type="project" value="InterPro"/>
</dbReference>
<dbReference type="eggNOG" id="KOG3304">
    <property type="taxonomic scope" value="Eukaryota"/>
</dbReference>
<feature type="compositionally biased region" description="Basic and acidic residues" evidence="5">
    <location>
        <begin position="12"/>
        <end position="23"/>
    </location>
</feature>
<dbReference type="STRING" id="1156394.T0R7Q8"/>
<comment type="subcellular location">
    <subcellularLocation>
        <location evidence="1">Nucleus</location>
    </subcellularLocation>
</comment>
<accession>T0R7Q8</accession>
<dbReference type="PANTHER" id="PTHR12434">
    <property type="entry name" value="MEDIATOR OF RNA POLYMERASE II TRANSCRIPTION SUBUNIT 22"/>
    <property type="match status" value="1"/>
</dbReference>
<feature type="region of interest" description="Disordered" evidence="5">
    <location>
        <begin position="1"/>
        <end position="23"/>
    </location>
</feature>
<dbReference type="GeneID" id="19957332"/>
<evidence type="ECO:0000256" key="3">
    <source>
        <dbReference type="ARBA" id="ARBA00023163"/>
    </source>
</evidence>
<dbReference type="RefSeq" id="XP_008621043.1">
    <property type="nucleotide sequence ID" value="XM_008622821.1"/>
</dbReference>
<sequence length="163" mass="18328">MLKKGSCHRAPQTRDKRSSMAEEYRQRLDNNVEKLVENFKGLVTSSKVKDRTQTTRQALQSAVYATTLVQASESLLKLVAELKLSLTLNDFEGINQKVDATCEALKEKCDDVDISIMHLSTDVASALFELEGHYYQSRWQTAPPVAAPTDDDDDLDVDMKDLM</sequence>
<keyword evidence="4" id="KW-0539">Nucleus</keyword>
<keyword evidence="7" id="KW-1185">Reference proteome</keyword>
<dbReference type="PANTHER" id="PTHR12434:SF6">
    <property type="entry name" value="MEDIATOR OF RNA POLYMERASE II TRANSCRIPTION SUBUNIT 22"/>
    <property type="match status" value="1"/>
</dbReference>
<evidence type="ECO:0000256" key="1">
    <source>
        <dbReference type="ARBA" id="ARBA00004123"/>
    </source>
</evidence>
<dbReference type="VEuPathDB" id="FungiDB:SDRG_16605"/>
<gene>
    <name evidence="6" type="ORF">SDRG_16605</name>
</gene>
<dbReference type="OrthoDB" id="203279at2759"/>
<dbReference type="Proteomes" id="UP000030762">
    <property type="component" value="Unassembled WGS sequence"/>
</dbReference>
<evidence type="ECO:0000313" key="6">
    <source>
        <dbReference type="EMBL" id="EQC25522.1"/>
    </source>
</evidence>
<evidence type="ECO:0000313" key="7">
    <source>
        <dbReference type="Proteomes" id="UP000030762"/>
    </source>
</evidence>
<name>T0R7Q8_SAPDV</name>
<dbReference type="EMBL" id="JH767269">
    <property type="protein sequence ID" value="EQC25522.1"/>
    <property type="molecule type" value="Genomic_DNA"/>
</dbReference>
<organism evidence="6 7">
    <name type="scientific">Saprolegnia diclina (strain VS20)</name>
    <dbReference type="NCBI Taxonomy" id="1156394"/>
    <lineage>
        <taxon>Eukaryota</taxon>
        <taxon>Sar</taxon>
        <taxon>Stramenopiles</taxon>
        <taxon>Oomycota</taxon>
        <taxon>Saprolegniomycetes</taxon>
        <taxon>Saprolegniales</taxon>
        <taxon>Saprolegniaceae</taxon>
        <taxon>Saprolegnia</taxon>
    </lineage>
</organism>
<dbReference type="InParanoid" id="T0R7Q8"/>
<dbReference type="GO" id="GO:0016592">
    <property type="term" value="C:mediator complex"/>
    <property type="evidence" value="ECO:0007669"/>
    <property type="project" value="InterPro"/>
</dbReference>
<dbReference type="AlphaFoldDB" id="T0R7Q8"/>
<reference evidence="6 7" key="1">
    <citation type="submission" date="2012-04" db="EMBL/GenBank/DDBJ databases">
        <title>The Genome Sequence of Saprolegnia declina VS20.</title>
        <authorList>
            <consortium name="The Broad Institute Genome Sequencing Platform"/>
            <person name="Russ C."/>
            <person name="Nusbaum C."/>
            <person name="Tyler B."/>
            <person name="van West P."/>
            <person name="Dieguez-Uribeondo J."/>
            <person name="de Bruijn I."/>
            <person name="Tripathy S."/>
            <person name="Jiang R."/>
            <person name="Young S.K."/>
            <person name="Zeng Q."/>
            <person name="Gargeya S."/>
            <person name="Fitzgerald M."/>
            <person name="Haas B."/>
            <person name="Abouelleil A."/>
            <person name="Alvarado L."/>
            <person name="Arachchi H.M."/>
            <person name="Berlin A."/>
            <person name="Chapman S.B."/>
            <person name="Goldberg J."/>
            <person name="Griggs A."/>
            <person name="Gujja S."/>
            <person name="Hansen M."/>
            <person name="Howarth C."/>
            <person name="Imamovic A."/>
            <person name="Larimer J."/>
            <person name="McCowen C."/>
            <person name="Montmayeur A."/>
            <person name="Murphy C."/>
            <person name="Neiman D."/>
            <person name="Pearson M."/>
            <person name="Priest M."/>
            <person name="Roberts A."/>
            <person name="Saif S."/>
            <person name="Shea T."/>
            <person name="Sisk P."/>
            <person name="Sykes S."/>
            <person name="Wortman J."/>
            <person name="Nusbaum C."/>
            <person name="Birren B."/>
        </authorList>
    </citation>
    <scope>NUCLEOTIDE SEQUENCE [LARGE SCALE GENOMIC DNA]</scope>
    <source>
        <strain evidence="6 7">VS20</strain>
    </source>
</reference>
<keyword evidence="3" id="KW-0804">Transcription</keyword>
<protein>
    <recommendedName>
        <fullName evidence="8">Mediator of RNA polymerase II transcription subunit 22</fullName>
    </recommendedName>
</protein>
<evidence type="ECO:0000256" key="5">
    <source>
        <dbReference type="SAM" id="MobiDB-lite"/>
    </source>
</evidence>
<keyword evidence="2" id="KW-0805">Transcription regulation</keyword>
<dbReference type="Pfam" id="PF06179">
    <property type="entry name" value="Med22"/>
    <property type="match status" value="1"/>
</dbReference>
<proteinExistence type="predicted"/>
<dbReference type="GO" id="GO:0006357">
    <property type="term" value="P:regulation of transcription by RNA polymerase II"/>
    <property type="evidence" value="ECO:0007669"/>
    <property type="project" value="InterPro"/>
</dbReference>
<evidence type="ECO:0000256" key="2">
    <source>
        <dbReference type="ARBA" id="ARBA00023015"/>
    </source>
</evidence>
<evidence type="ECO:0008006" key="8">
    <source>
        <dbReference type="Google" id="ProtNLM"/>
    </source>
</evidence>
<dbReference type="OMA" id="KQAECDQ"/>
<dbReference type="InterPro" id="IPR009332">
    <property type="entry name" value="Med22"/>
</dbReference>
<evidence type="ECO:0000256" key="4">
    <source>
        <dbReference type="ARBA" id="ARBA00023242"/>
    </source>
</evidence>